<evidence type="ECO:0000256" key="5">
    <source>
        <dbReference type="ARBA" id="ARBA00022679"/>
    </source>
</evidence>
<feature type="transmembrane region" description="Helical" evidence="12">
    <location>
        <begin position="376"/>
        <end position="395"/>
    </location>
</feature>
<dbReference type="InterPro" id="IPR050558">
    <property type="entry name" value="PTS_Sugar-Specific_Components"/>
</dbReference>
<evidence type="ECO:0000313" key="16">
    <source>
        <dbReference type="EMBL" id="MBV7275883.1"/>
    </source>
</evidence>
<keyword evidence="10 12" id="KW-0472">Membrane</keyword>
<dbReference type="InterPro" id="IPR013013">
    <property type="entry name" value="PTS_EIIC_1"/>
</dbReference>
<dbReference type="Pfam" id="PF00358">
    <property type="entry name" value="PTS_EIIA_1"/>
    <property type="match status" value="1"/>
</dbReference>
<feature type="domain" description="PTS EIIA type-1" evidence="13">
    <location>
        <begin position="481"/>
        <end position="585"/>
    </location>
</feature>
<feature type="transmembrane region" description="Helical" evidence="12">
    <location>
        <begin position="207"/>
        <end position="224"/>
    </location>
</feature>
<evidence type="ECO:0000256" key="8">
    <source>
        <dbReference type="ARBA" id="ARBA00022777"/>
    </source>
</evidence>
<dbReference type="GO" id="GO:0016301">
    <property type="term" value="F:kinase activity"/>
    <property type="evidence" value="ECO:0007669"/>
    <property type="project" value="UniProtKB-KW"/>
</dbReference>
<dbReference type="PANTHER" id="PTHR30175">
    <property type="entry name" value="PHOSPHOTRANSFERASE SYSTEM TRANSPORT PROTEIN"/>
    <property type="match status" value="1"/>
</dbReference>
<keyword evidence="2" id="KW-0813">Transport</keyword>
<keyword evidence="4 16" id="KW-0762">Sugar transport</keyword>
<proteinExistence type="predicted"/>
<dbReference type="PANTHER" id="PTHR30175:SF1">
    <property type="entry name" value="PTS SYSTEM ARBUTIN-, CELLOBIOSE-, AND SALICIN-SPECIFIC EIIBC COMPONENT-RELATED"/>
    <property type="match status" value="1"/>
</dbReference>
<dbReference type="PROSITE" id="PS51103">
    <property type="entry name" value="PTS_EIIC_TYPE_1"/>
    <property type="match status" value="1"/>
</dbReference>
<comment type="caution">
    <text evidence="16">The sequence shown here is derived from an EMBL/GenBank/DDBJ whole genome shotgun (WGS) entry which is preliminary data.</text>
</comment>
<dbReference type="RefSeq" id="WP_218322924.1">
    <property type="nucleotide sequence ID" value="NZ_JAEEGC010000137.1"/>
</dbReference>
<keyword evidence="6" id="KW-0598">Phosphotransferase system</keyword>
<reference evidence="16" key="1">
    <citation type="submission" date="2020-12" db="EMBL/GenBank/DDBJ databases">
        <title>Clostridium thailandense sp. nov., a novel acetogenic bacterium isolated from peat land soil in Thailand.</title>
        <authorList>
            <person name="Chaikitkaew S."/>
            <person name="Birkeland N.K."/>
        </authorList>
    </citation>
    <scope>NUCLEOTIDE SEQUENCE</scope>
    <source>
        <strain evidence="16">PL3</strain>
    </source>
</reference>
<dbReference type="CDD" id="cd00212">
    <property type="entry name" value="PTS_IIB_glc"/>
    <property type="match status" value="1"/>
</dbReference>
<dbReference type="InterPro" id="IPR001996">
    <property type="entry name" value="PTS_IIB_1"/>
</dbReference>
<dbReference type="FunFam" id="2.70.70.10:FF:000001">
    <property type="entry name" value="PTS system glucose-specific IIA component"/>
    <property type="match status" value="1"/>
</dbReference>
<dbReference type="NCBIfam" id="TIGR00830">
    <property type="entry name" value="PTBA"/>
    <property type="match status" value="1"/>
</dbReference>
<accession>A0A949X5M4</accession>
<dbReference type="PROSITE" id="PS01035">
    <property type="entry name" value="PTS_EIIB_TYPE_1_CYS"/>
    <property type="match status" value="1"/>
</dbReference>
<keyword evidence="7 12" id="KW-0812">Transmembrane</keyword>
<evidence type="ECO:0000313" key="17">
    <source>
        <dbReference type="Proteomes" id="UP000694308"/>
    </source>
</evidence>
<evidence type="ECO:0000256" key="7">
    <source>
        <dbReference type="ARBA" id="ARBA00022692"/>
    </source>
</evidence>
<dbReference type="EMBL" id="JAEEGC010000137">
    <property type="protein sequence ID" value="MBV7275883.1"/>
    <property type="molecule type" value="Genomic_DNA"/>
</dbReference>
<dbReference type="NCBIfam" id="TIGR01995">
    <property type="entry name" value="PTS-II-ABC-beta"/>
    <property type="match status" value="1"/>
</dbReference>
<feature type="transmembrane region" description="Helical" evidence="12">
    <location>
        <begin position="111"/>
        <end position="134"/>
    </location>
</feature>
<evidence type="ECO:0000259" key="15">
    <source>
        <dbReference type="PROSITE" id="PS51103"/>
    </source>
</evidence>
<evidence type="ECO:0000256" key="10">
    <source>
        <dbReference type="ARBA" id="ARBA00023136"/>
    </source>
</evidence>
<gene>
    <name evidence="16" type="ORF">I6U48_23590</name>
</gene>
<dbReference type="CDD" id="cd00210">
    <property type="entry name" value="PTS_IIA_glc"/>
    <property type="match status" value="1"/>
</dbReference>
<evidence type="ECO:0000259" key="14">
    <source>
        <dbReference type="PROSITE" id="PS51098"/>
    </source>
</evidence>
<keyword evidence="8" id="KW-0418">Kinase</keyword>
<dbReference type="PROSITE" id="PS00371">
    <property type="entry name" value="PTS_EIIA_TYPE_1_HIS"/>
    <property type="match status" value="1"/>
</dbReference>
<comment type="subcellular location">
    <subcellularLocation>
        <location evidence="1">Cell membrane</location>
        <topology evidence="1">Multi-pass membrane protein</topology>
    </subcellularLocation>
</comment>
<dbReference type="Pfam" id="PF00367">
    <property type="entry name" value="PTS_EIIB"/>
    <property type="match status" value="1"/>
</dbReference>
<keyword evidence="5" id="KW-0808">Transferase</keyword>
<evidence type="ECO:0000256" key="9">
    <source>
        <dbReference type="ARBA" id="ARBA00022989"/>
    </source>
</evidence>
<organism evidence="16 17">
    <name type="scientific">Clostridium thailandense</name>
    <dbReference type="NCBI Taxonomy" id="2794346"/>
    <lineage>
        <taxon>Bacteria</taxon>
        <taxon>Bacillati</taxon>
        <taxon>Bacillota</taxon>
        <taxon>Clostridia</taxon>
        <taxon>Eubacteriales</taxon>
        <taxon>Clostridiaceae</taxon>
        <taxon>Clostridium</taxon>
    </lineage>
</organism>
<feature type="transmembrane region" description="Helical" evidence="12">
    <location>
        <begin position="415"/>
        <end position="438"/>
    </location>
</feature>
<evidence type="ECO:0000256" key="3">
    <source>
        <dbReference type="ARBA" id="ARBA00022475"/>
    </source>
</evidence>
<feature type="transmembrane region" description="Helical" evidence="12">
    <location>
        <begin position="318"/>
        <end position="338"/>
    </location>
</feature>
<feature type="transmembrane region" description="Helical" evidence="12">
    <location>
        <begin position="141"/>
        <end position="163"/>
    </location>
</feature>
<protein>
    <submittedName>
        <fullName evidence="16">PTS glucose transporter subunit IIA</fullName>
    </submittedName>
</protein>
<name>A0A949X5M4_9CLOT</name>
<dbReference type="Pfam" id="PF02378">
    <property type="entry name" value="PTS_EIIC"/>
    <property type="match status" value="1"/>
</dbReference>
<keyword evidence="3" id="KW-1003">Cell membrane</keyword>
<dbReference type="GO" id="GO:0005886">
    <property type="term" value="C:plasma membrane"/>
    <property type="evidence" value="ECO:0007669"/>
    <property type="project" value="UniProtKB-SubCell"/>
</dbReference>
<dbReference type="GO" id="GO:0009401">
    <property type="term" value="P:phosphoenolpyruvate-dependent sugar phosphotransferase system"/>
    <property type="evidence" value="ECO:0007669"/>
    <property type="project" value="UniProtKB-KW"/>
</dbReference>
<dbReference type="Proteomes" id="UP000694308">
    <property type="component" value="Unassembled WGS sequence"/>
</dbReference>
<feature type="active site" description="Phosphocysteine intermediate; for EIIB activity" evidence="11">
    <location>
        <position position="26"/>
    </location>
</feature>
<evidence type="ECO:0000256" key="11">
    <source>
        <dbReference type="PROSITE-ProRule" id="PRU00421"/>
    </source>
</evidence>
<evidence type="ECO:0000256" key="1">
    <source>
        <dbReference type="ARBA" id="ARBA00004651"/>
    </source>
</evidence>
<dbReference type="InterPro" id="IPR018113">
    <property type="entry name" value="PTrfase_EIIB_Cys"/>
</dbReference>
<dbReference type="PROSITE" id="PS51098">
    <property type="entry name" value="PTS_EIIB_TYPE_1"/>
    <property type="match status" value="1"/>
</dbReference>
<evidence type="ECO:0000256" key="4">
    <source>
        <dbReference type="ARBA" id="ARBA00022597"/>
    </source>
</evidence>
<dbReference type="AlphaFoldDB" id="A0A949X5M4"/>
<sequence length="610" mass="64659">MNYNSLASEIIKLVGGTQNVASLTHCATRLRFKLKDNKKAKKAELEKVDGVLSIVESGGQFQVVIGNEVPYVYKEINKMGNFGGGFDSENSQKGNLTSRIFEVISGSFHPLLGALAGSGMLKAVLAVLTMLHLLSPKSGTYLILSAAGNAVFYFLPILLGITISNKLGANPYVGGAIGAALLEPNFTGLIAGKTTTFIGLPVVLMDYSASVFPIFIAISIFAVLERFLKKVIHKDVQMFLVPMLSLMIMVPVTAMVFGPIGVYVGNAIGAGVAFLSGKSGILTGAVMGAAWTFLTVLGLHWGLVPIILANLAKGGDPIIAMAAAAPFAQMGLAFGVFLRTKDKKLKTLSGSTLLPGILSGVTEPIIYGLLLRYRRTIPYVIISGAVGGAINGFFGVKQLVFAFPSVVTIPAFSPIIIHIISMAVAFGCSALLTITLGFDDKKKASEVREKEAVVAQEPLVNKISISSPTTGEVIPLEQVSDETFAKEIMGKGIAVMPSEGRIVSPVDGKIQMIFKTKHAIGILSEDGAEILIHIGIDTVKLEGKHFTAHVKDGDIIKKGDLLVEFDKDAIIAEGYQIVTPVIITNSANYLDVLAKDIKVVKEGEALLTIV</sequence>
<keyword evidence="9 12" id="KW-1133">Transmembrane helix</keyword>
<dbReference type="InterPro" id="IPR003352">
    <property type="entry name" value="PTS_EIIC"/>
</dbReference>
<keyword evidence="17" id="KW-1185">Reference proteome</keyword>
<dbReference type="InterPro" id="IPR011297">
    <property type="entry name" value="PTS_IIABC_b_glu"/>
</dbReference>
<evidence type="ECO:0000256" key="2">
    <source>
        <dbReference type="ARBA" id="ARBA00022448"/>
    </source>
</evidence>
<feature type="transmembrane region" description="Helical" evidence="12">
    <location>
        <begin position="289"/>
        <end position="312"/>
    </location>
</feature>
<dbReference type="PROSITE" id="PS51093">
    <property type="entry name" value="PTS_EIIA_TYPE_1"/>
    <property type="match status" value="1"/>
</dbReference>
<feature type="domain" description="PTS EIIB type-1" evidence="14">
    <location>
        <begin position="4"/>
        <end position="86"/>
    </location>
</feature>
<dbReference type="FunFam" id="3.30.1360.60:FF:000001">
    <property type="entry name" value="PTS system glucose-specific IIBC component PtsG"/>
    <property type="match status" value="1"/>
</dbReference>
<dbReference type="GO" id="GO:0008982">
    <property type="term" value="F:protein-N(PI)-phosphohistidine-sugar phosphotransferase activity"/>
    <property type="evidence" value="ECO:0007669"/>
    <property type="project" value="InterPro"/>
</dbReference>
<evidence type="ECO:0000256" key="12">
    <source>
        <dbReference type="SAM" id="Phobius"/>
    </source>
</evidence>
<feature type="domain" description="PTS EIIC type-1" evidence="15">
    <location>
        <begin position="102"/>
        <end position="452"/>
    </location>
</feature>
<dbReference type="InterPro" id="IPR001127">
    <property type="entry name" value="PTS_EIIA_1_perm"/>
</dbReference>
<evidence type="ECO:0000256" key="6">
    <source>
        <dbReference type="ARBA" id="ARBA00022683"/>
    </source>
</evidence>
<evidence type="ECO:0000259" key="13">
    <source>
        <dbReference type="PROSITE" id="PS51093"/>
    </source>
</evidence>